<evidence type="ECO:0000256" key="2">
    <source>
        <dbReference type="SAM" id="MobiDB-lite"/>
    </source>
</evidence>
<dbReference type="SMART" id="SM01406">
    <property type="entry name" value="PAPA-1"/>
    <property type="match status" value="1"/>
</dbReference>
<dbReference type="RefSeq" id="XP_022671701.1">
    <property type="nucleotide sequence ID" value="XM_022815966.1"/>
</dbReference>
<feature type="compositionally biased region" description="Polar residues" evidence="2">
    <location>
        <begin position="152"/>
        <end position="168"/>
    </location>
</feature>
<dbReference type="RefSeq" id="XP_022671702.1">
    <property type="nucleotide sequence ID" value="XM_022815967.1"/>
</dbReference>
<feature type="domain" description="INO80 complex subunit B-like conserved region" evidence="3">
    <location>
        <begin position="389"/>
        <end position="461"/>
    </location>
</feature>
<dbReference type="OrthoDB" id="2021186at2759"/>
<dbReference type="PANTHER" id="PTHR21561">
    <property type="entry name" value="INO80 COMPLEX SUBUNIT B"/>
    <property type="match status" value="1"/>
</dbReference>
<dbReference type="EnsemblMetazoa" id="XM_022815967">
    <property type="protein sequence ID" value="XP_022671702"/>
    <property type="gene ID" value="LOC111254775"/>
</dbReference>
<dbReference type="GO" id="GO:0006338">
    <property type="term" value="P:chromatin remodeling"/>
    <property type="evidence" value="ECO:0007669"/>
    <property type="project" value="InterPro"/>
</dbReference>
<dbReference type="InParanoid" id="A0A7M7KWN2"/>
<sequence length="564" mass="58978">MSAPTSPVKRVSSRTPKLSAKMIALEEEVSLKRRKTLEAAKSAPPVTAAAGGTVITTTGHNQQQLPTASTAAISETDSTIAVVAVASGIKNNSTSATTTGQPIYSTPAAPSKQKAKGGTCSSSQSNSARNRKRKSGSSSVKSAGNSPRKNSKNSSANLVPPNVGTSPQHVPILPATLDLPSEKEAPNQTAQQVALIRGAMGTTGRGAVSAKSVGSTQPVDRCAPSCSSGSGGMYEESELDVTQFTTDGGGGGCSSSQQLLLVDDTSESTISMMSLGVTSGSSGLPAAPVNRAGGGGKESKKKKSGTGGKKLQENNASEDEAEEKWLMAIEAGKLEEDAELRSMKDPALMTARQRAVVEAKQARVEYLQHIQALHEAWKDQAAAEQLSSEVLEKRAQKAAKRRQLAEEKRDKEKKDTIKRLLKKADSRQKTKKLQRSKAQMVAKVCYRYTYEGMTVSFPVETPPASLGIDVTSKRAQYPTPVLCSNVGCANLKKYQCSSNGLPVCSLQCYRQVSLVPPLAQLLESAAAGSQAGTPTADGPTKPAASHAYSKGDTAATTVAPTETV</sequence>
<proteinExistence type="predicted"/>
<name>A0A7M7KWN2_VARDE</name>
<dbReference type="InterPro" id="IPR029523">
    <property type="entry name" value="INO80B/Ies2"/>
</dbReference>
<feature type="region of interest" description="Disordered" evidence="2">
    <location>
        <begin position="92"/>
        <end position="173"/>
    </location>
</feature>
<dbReference type="CDD" id="cd23021">
    <property type="entry name" value="zf-HIT_IN80B"/>
    <property type="match status" value="1"/>
</dbReference>
<dbReference type="Pfam" id="PF04795">
    <property type="entry name" value="PAPA-1"/>
    <property type="match status" value="1"/>
</dbReference>
<keyword evidence="1" id="KW-0175">Coiled coil</keyword>
<dbReference type="EnsemblMetazoa" id="XM_022815966">
    <property type="protein sequence ID" value="XP_022671701"/>
    <property type="gene ID" value="LOC111254775"/>
</dbReference>
<feature type="compositionally biased region" description="Low complexity" evidence="2">
    <location>
        <begin position="136"/>
        <end position="146"/>
    </location>
</feature>
<accession>A0A7M7KWN2</accession>
<dbReference type="AlphaFoldDB" id="A0A7M7KWN2"/>
<feature type="region of interest" description="Disordered" evidence="2">
    <location>
        <begin position="529"/>
        <end position="564"/>
    </location>
</feature>
<dbReference type="InterPro" id="IPR006880">
    <property type="entry name" value="INO80B_C"/>
</dbReference>
<evidence type="ECO:0000259" key="3">
    <source>
        <dbReference type="SMART" id="SM01406"/>
    </source>
</evidence>
<feature type="compositionally biased region" description="Low complexity" evidence="2">
    <location>
        <begin position="553"/>
        <end position="564"/>
    </location>
</feature>
<dbReference type="Proteomes" id="UP000594260">
    <property type="component" value="Unplaced"/>
</dbReference>
<feature type="coiled-coil region" evidence="1">
    <location>
        <begin position="383"/>
        <end position="415"/>
    </location>
</feature>
<dbReference type="RefSeq" id="XP_022671700.1">
    <property type="nucleotide sequence ID" value="XM_022815965.1"/>
</dbReference>
<evidence type="ECO:0000256" key="1">
    <source>
        <dbReference type="SAM" id="Coils"/>
    </source>
</evidence>
<dbReference type="KEGG" id="vde:111254775"/>
<dbReference type="GeneID" id="111254775"/>
<evidence type="ECO:0000313" key="4">
    <source>
        <dbReference type="EnsemblMetazoa" id="XP_022671701"/>
    </source>
</evidence>
<feature type="region of interest" description="Disordered" evidence="2">
    <location>
        <begin position="276"/>
        <end position="321"/>
    </location>
</feature>
<dbReference type="GO" id="GO:0031011">
    <property type="term" value="C:Ino80 complex"/>
    <property type="evidence" value="ECO:0007669"/>
    <property type="project" value="InterPro"/>
</dbReference>
<protein>
    <recommendedName>
        <fullName evidence="3">INO80 complex subunit B-like conserved region domain-containing protein</fullName>
    </recommendedName>
</protein>
<organism evidence="4 5">
    <name type="scientific">Varroa destructor</name>
    <name type="common">Honeybee mite</name>
    <dbReference type="NCBI Taxonomy" id="109461"/>
    <lineage>
        <taxon>Eukaryota</taxon>
        <taxon>Metazoa</taxon>
        <taxon>Ecdysozoa</taxon>
        <taxon>Arthropoda</taxon>
        <taxon>Chelicerata</taxon>
        <taxon>Arachnida</taxon>
        <taxon>Acari</taxon>
        <taxon>Parasitiformes</taxon>
        <taxon>Mesostigmata</taxon>
        <taxon>Gamasina</taxon>
        <taxon>Dermanyssoidea</taxon>
        <taxon>Varroidae</taxon>
        <taxon>Varroa</taxon>
    </lineage>
</organism>
<dbReference type="PANTHER" id="PTHR21561:SF12">
    <property type="entry name" value="INO80 COMPLEX SUBUNIT B"/>
    <property type="match status" value="1"/>
</dbReference>
<keyword evidence="5" id="KW-1185">Reference proteome</keyword>
<feature type="compositionally biased region" description="Polar residues" evidence="2">
    <location>
        <begin position="92"/>
        <end position="104"/>
    </location>
</feature>
<dbReference type="EnsemblMetazoa" id="XM_022815965">
    <property type="protein sequence ID" value="XP_022671700"/>
    <property type="gene ID" value="LOC111254775"/>
</dbReference>
<reference evidence="4" key="1">
    <citation type="submission" date="2021-01" db="UniProtKB">
        <authorList>
            <consortium name="EnsemblMetazoa"/>
        </authorList>
    </citation>
    <scope>IDENTIFICATION</scope>
</reference>
<evidence type="ECO:0000313" key="5">
    <source>
        <dbReference type="Proteomes" id="UP000594260"/>
    </source>
</evidence>